<proteinExistence type="inferred from homology"/>
<feature type="domain" description="Beta-mannosidase-like galactose-binding" evidence="9">
    <location>
        <begin position="50"/>
        <end position="208"/>
    </location>
</feature>
<gene>
    <name evidence="10" type="ORF">CDQ84_00630</name>
</gene>
<dbReference type="InterPro" id="IPR041625">
    <property type="entry name" value="Beta-mannosidase_Ig"/>
</dbReference>
<name>A0A2K2FRY8_9CLOT</name>
<accession>A0A2K2FRY8</accession>
<dbReference type="InterPro" id="IPR054593">
    <property type="entry name" value="Beta-mannosidase-like_N2"/>
</dbReference>
<dbReference type="Gene3D" id="3.20.20.80">
    <property type="entry name" value="Glycosidases"/>
    <property type="match status" value="1"/>
</dbReference>
<evidence type="ECO:0000259" key="8">
    <source>
        <dbReference type="Pfam" id="PF17753"/>
    </source>
</evidence>
<keyword evidence="5" id="KW-0325">Glycoprotein</keyword>
<keyword evidence="11" id="KW-1185">Reference proteome</keyword>
<dbReference type="GO" id="GO:0005975">
    <property type="term" value="P:carbohydrate metabolic process"/>
    <property type="evidence" value="ECO:0007669"/>
    <property type="project" value="InterPro"/>
</dbReference>
<keyword evidence="4" id="KW-0378">Hydrolase</keyword>
<dbReference type="KEGG" id="cthd:CDO33_16620"/>
<dbReference type="InterPro" id="IPR017853">
    <property type="entry name" value="GH"/>
</dbReference>
<dbReference type="Gene3D" id="2.60.40.10">
    <property type="entry name" value="Immunoglobulins"/>
    <property type="match status" value="2"/>
</dbReference>
<feature type="domain" description="Beta-mannosidase Ig-fold" evidence="8">
    <location>
        <begin position="785"/>
        <end position="837"/>
    </location>
</feature>
<dbReference type="InterPro" id="IPR008979">
    <property type="entry name" value="Galactose-bd-like_sf"/>
</dbReference>
<evidence type="ECO:0000256" key="1">
    <source>
        <dbReference type="ARBA" id="ARBA00000829"/>
    </source>
</evidence>
<comment type="similarity">
    <text evidence="2">Belongs to the glycosyl hydrolase 2 family.</text>
</comment>
<dbReference type="SUPFAM" id="SSF49785">
    <property type="entry name" value="Galactose-binding domain-like"/>
    <property type="match status" value="1"/>
</dbReference>
<comment type="catalytic activity">
    <reaction evidence="1">
        <text>Hydrolysis of terminal, non-reducing beta-D-mannose residues in beta-D-mannosides.</text>
        <dbReference type="EC" id="3.2.1.25"/>
    </reaction>
</comment>
<dbReference type="Proteomes" id="UP000236151">
    <property type="component" value="Unassembled WGS sequence"/>
</dbReference>
<dbReference type="SUPFAM" id="SSF51445">
    <property type="entry name" value="(Trans)glycosidases"/>
    <property type="match status" value="1"/>
</dbReference>
<evidence type="ECO:0000256" key="5">
    <source>
        <dbReference type="ARBA" id="ARBA00023180"/>
    </source>
</evidence>
<evidence type="ECO:0000256" key="3">
    <source>
        <dbReference type="ARBA" id="ARBA00012754"/>
    </source>
</evidence>
<dbReference type="EC" id="3.2.1.25" evidence="3"/>
<dbReference type="OrthoDB" id="9801077at2"/>
<reference evidence="10 11" key="1">
    <citation type="submission" date="2017-06" db="EMBL/GenBank/DDBJ databases">
        <title>Investigating the central metabolism of Clostridium thermosuccinogenes.</title>
        <authorList>
            <person name="Koendjbiharie J.G."/>
            <person name="van Kranenburg R."/>
        </authorList>
    </citation>
    <scope>NUCLEOTIDE SEQUENCE [LARGE SCALE GENOMIC DNA]</scope>
    <source>
        <strain evidence="10 11">DSM 5806</strain>
    </source>
</reference>
<dbReference type="GO" id="GO:0004567">
    <property type="term" value="F:beta-mannosidase activity"/>
    <property type="evidence" value="ECO:0007669"/>
    <property type="project" value="UniProtKB-EC"/>
</dbReference>
<dbReference type="Pfam" id="PF22666">
    <property type="entry name" value="Glyco_hydro_2_N2"/>
    <property type="match status" value="1"/>
</dbReference>
<dbReference type="AlphaFoldDB" id="A0A2K2FRY8"/>
<protein>
    <recommendedName>
        <fullName evidence="3">beta-mannosidase</fullName>
        <ecNumber evidence="3">3.2.1.25</ecNumber>
    </recommendedName>
</protein>
<feature type="domain" description="Glycoside hydrolase family 2 immunoglobulin-like beta-sandwich" evidence="7">
    <location>
        <begin position="220"/>
        <end position="330"/>
    </location>
</feature>
<evidence type="ECO:0000313" key="11">
    <source>
        <dbReference type="Proteomes" id="UP000236151"/>
    </source>
</evidence>
<dbReference type="Pfam" id="PF00703">
    <property type="entry name" value="Glyco_hydro_2"/>
    <property type="match status" value="1"/>
</dbReference>
<keyword evidence="6" id="KW-0326">Glycosidase</keyword>
<comment type="caution">
    <text evidence="10">The sequence shown here is derived from an EMBL/GenBank/DDBJ whole genome shotgun (WGS) entry which is preliminary data.</text>
</comment>
<dbReference type="PANTHER" id="PTHR43730">
    <property type="entry name" value="BETA-MANNOSIDASE"/>
    <property type="match status" value="1"/>
</dbReference>
<evidence type="ECO:0000259" key="7">
    <source>
        <dbReference type="Pfam" id="PF00703"/>
    </source>
</evidence>
<dbReference type="Gene3D" id="2.60.120.260">
    <property type="entry name" value="Galactose-binding domain-like"/>
    <property type="match status" value="1"/>
</dbReference>
<dbReference type="InterPro" id="IPR006102">
    <property type="entry name" value="Ig-like_GH2"/>
</dbReference>
<dbReference type="InterPro" id="IPR050887">
    <property type="entry name" value="Beta-mannosidase_GH2"/>
</dbReference>
<sequence length="853" mass="98754">MKTLDLAGTWRLRAEFIDVGPERFAEVAGRPKGKFSFIHGVKRRFPAKQGFIQAQVPCDVITPLMENNLLEEPLDKKNTDDCLWICDYSWWFLREFEVDKELLNCEEVRLYIEILDYKADIIINNMPVASHKNAFRPLDIDVKRYLREGSNQIIIRLTSGFEDHYPNDSISYYCANGNGIADQRVYLRKPAYSMGWDWCKPVPTCGIGRKIELRGVSGAHITGFRADTVSIHDNKADIELYFEITNLSICSADDAVLWYEICDANGRVICERKDLYLAGGINFITEYKTIEKAKLWWPNGYGLQNLYIARAGVICRGHENEMQPKTVGLRTLVLRQDKLPDGSREFRFIVNGVPIFCKGGNWVPADSVYLRIPLSTYRTLVDEAAYMNSNMLRIWGGGLYEPDEFYDYCSQKGILVMHDFMYACAYYPDHLPWFVHEARLEAEYQVKRLAHHCCIAVWTGNNEVHESYTDWFDEHQQADYYFGSRLFNYIFPEIVRNHAPRVPYMPSSPFFGDRANSLYAGDTHVWNHMRKDSEIGMKNAADLYAFDRLAAKVRFSSEYGFHGPLVRSSVERYHCGEPVSMDGEIWRHHGEHHKKHEHIVERIRVHLADEAKLHDLDGYLLYGGIVQGLMYADMALALRRFEHCSGCLIWMYNDCWPETGWTPIDYYLTRKISYYFLKRAFEPRKLILRAEQGTAVVTVINETPEDLKAELEYGFFTFKGDMQSIGLWSVDMAAHSRMQFEFPAKDMGFDGAYYVRQIDGDFFGVATSIRGYYRDISVENAGLKIEKMEQIGNELLVTVSSKTYCPLVYLRCPDDTVRFDDNFFEMLPGQRKKVRVFDCVGDLEVQAVPIDNR</sequence>
<dbReference type="EMBL" id="NIOJ01000001">
    <property type="protein sequence ID" value="PNU01547.1"/>
    <property type="molecule type" value="Genomic_DNA"/>
</dbReference>
<dbReference type="Pfam" id="PF17753">
    <property type="entry name" value="Ig_mannosidase"/>
    <property type="match status" value="1"/>
</dbReference>
<dbReference type="RefSeq" id="WP_103079776.1">
    <property type="nucleotide sequence ID" value="NZ_CP021850.1"/>
</dbReference>
<evidence type="ECO:0000313" key="10">
    <source>
        <dbReference type="EMBL" id="PNU01547.1"/>
    </source>
</evidence>
<evidence type="ECO:0000256" key="2">
    <source>
        <dbReference type="ARBA" id="ARBA00007401"/>
    </source>
</evidence>
<dbReference type="GO" id="GO:0006516">
    <property type="term" value="P:glycoprotein catabolic process"/>
    <property type="evidence" value="ECO:0007669"/>
    <property type="project" value="TreeGrafter"/>
</dbReference>
<dbReference type="InterPro" id="IPR013783">
    <property type="entry name" value="Ig-like_fold"/>
</dbReference>
<dbReference type="SUPFAM" id="SSF49303">
    <property type="entry name" value="beta-Galactosidase/glucuronidase domain"/>
    <property type="match status" value="2"/>
</dbReference>
<evidence type="ECO:0000256" key="4">
    <source>
        <dbReference type="ARBA" id="ARBA00022801"/>
    </source>
</evidence>
<dbReference type="PANTHER" id="PTHR43730:SF1">
    <property type="entry name" value="BETA-MANNOSIDASE"/>
    <property type="match status" value="1"/>
</dbReference>
<dbReference type="InterPro" id="IPR036156">
    <property type="entry name" value="Beta-gal/glucu_dom_sf"/>
</dbReference>
<evidence type="ECO:0000259" key="9">
    <source>
        <dbReference type="Pfam" id="PF22666"/>
    </source>
</evidence>
<evidence type="ECO:0000256" key="6">
    <source>
        <dbReference type="ARBA" id="ARBA00023295"/>
    </source>
</evidence>
<organism evidence="10 11">
    <name type="scientific">Clostridium thermosuccinogenes</name>
    <dbReference type="NCBI Taxonomy" id="84032"/>
    <lineage>
        <taxon>Bacteria</taxon>
        <taxon>Bacillati</taxon>
        <taxon>Bacillota</taxon>
        <taxon>Clostridia</taxon>
        <taxon>Eubacteriales</taxon>
        <taxon>Clostridiaceae</taxon>
        <taxon>Clostridium</taxon>
    </lineage>
</organism>